<sequence length="100" mass="10407">MSDIEKASAEAVEAARQSDQLALMLAAVQAAKESQPAPCQHQQVQQQGAAGKWVAIGIGGSFLAVALAVSMVAFAIGAVALTVCVVVLRSVWSDFTHRKD</sequence>
<dbReference type="PATRIC" id="fig|943816.4.peg.2932"/>
<accession>A0A1E7K5U3</accession>
<evidence type="ECO:0000256" key="1">
    <source>
        <dbReference type="SAM" id="Phobius"/>
    </source>
</evidence>
<organism evidence="2 3">
    <name type="scientific">Streptomyces qinglanensis</name>
    <dbReference type="NCBI Taxonomy" id="943816"/>
    <lineage>
        <taxon>Bacteria</taxon>
        <taxon>Bacillati</taxon>
        <taxon>Actinomycetota</taxon>
        <taxon>Actinomycetes</taxon>
        <taxon>Kitasatosporales</taxon>
        <taxon>Streptomycetaceae</taxon>
        <taxon>Streptomyces</taxon>
    </lineage>
</organism>
<reference evidence="2 3" key="1">
    <citation type="journal article" date="2016" name="Front. Microbiol.">
        <title>Comparative Genomics Analysis of Streptomyces Species Reveals Their Adaptation to the Marine Environment and Their Diversity at the Genomic Level.</title>
        <authorList>
            <person name="Tian X."/>
            <person name="Zhang Z."/>
            <person name="Yang T."/>
            <person name="Chen M."/>
            <person name="Li J."/>
            <person name="Chen F."/>
            <person name="Yang J."/>
            <person name="Li W."/>
            <person name="Zhang B."/>
            <person name="Zhang Z."/>
            <person name="Wu J."/>
            <person name="Zhang C."/>
            <person name="Long L."/>
            <person name="Xiao J."/>
        </authorList>
    </citation>
    <scope>NUCLEOTIDE SEQUENCE [LARGE SCALE GENOMIC DNA]</scope>
    <source>
        <strain evidence="2 3">SCSIO M10379</strain>
    </source>
</reference>
<evidence type="ECO:0000313" key="2">
    <source>
        <dbReference type="EMBL" id="OEU99271.1"/>
    </source>
</evidence>
<dbReference type="AlphaFoldDB" id="A0A1E7K5U3"/>
<dbReference type="Proteomes" id="UP000175829">
    <property type="component" value="Unassembled WGS sequence"/>
</dbReference>
<evidence type="ECO:0000313" key="3">
    <source>
        <dbReference type="Proteomes" id="UP000175829"/>
    </source>
</evidence>
<feature type="transmembrane region" description="Helical" evidence="1">
    <location>
        <begin position="62"/>
        <end position="88"/>
    </location>
</feature>
<keyword evidence="1" id="KW-0472">Membrane</keyword>
<comment type="caution">
    <text evidence="2">The sequence shown here is derived from an EMBL/GenBank/DDBJ whole genome shotgun (WGS) entry which is preliminary data.</text>
</comment>
<keyword evidence="1" id="KW-0812">Transmembrane</keyword>
<proteinExistence type="predicted"/>
<dbReference type="EMBL" id="LJGV01000022">
    <property type="protein sequence ID" value="OEU99271.1"/>
    <property type="molecule type" value="Genomic_DNA"/>
</dbReference>
<protein>
    <submittedName>
        <fullName evidence="2">Uncharacterized protein</fullName>
    </submittedName>
</protein>
<name>A0A1E7K5U3_9ACTN</name>
<gene>
    <name evidence="2" type="ORF">AN217_17270</name>
</gene>
<keyword evidence="1" id="KW-1133">Transmembrane helix</keyword>
<dbReference type="RefSeq" id="WP_069992195.1">
    <property type="nucleotide sequence ID" value="NZ_LJGV01000022.1"/>
</dbReference>